<keyword evidence="1" id="KW-0812">Transmembrane</keyword>
<dbReference type="OrthoDB" id="118685at2"/>
<proteinExistence type="predicted"/>
<name>A0A4Y9SZY2_9BURK</name>
<evidence type="ECO:0008006" key="4">
    <source>
        <dbReference type="Google" id="ProtNLM"/>
    </source>
</evidence>
<keyword evidence="1" id="KW-1133">Transmembrane helix</keyword>
<evidence type="ECO:0000313" key="2">
    <source>
        <dbReference type="EMBL" id="TFW32351.1"/>
    </source>
</evidence>
<feature type="transmembrane region" description="Helical" evidence="1">
    <location>
        <begin position="88"/>
        <end position="106"/>
    </location>
</feature>
<gene>
    <name evidence="2" type="ORF">E4O92_10315</name>
</gene>
<accession>A0A4Y9SZY2</accession>
<feature type="transmembrane region" description="Helical" evidence="1">
    <location>
        <begin position="215"/>
        <end position="237"/>
    </location>
</feature>
<sequence length="321" mass="35221">MKTMKWLLRREFWENKGSLYWAPIIVAGIMLLIFGGAMVYGLTSHGISAQFAGQELHGAAFFNKLPAARKAEIINGIASGFLTFSAPLFAMLSFTTFFYCLGALYNERSDRSILFWKSLPASDQMTVLSKVLTATCVAPLITIAVGTVMSFVLLMFFCVAFATQGINILLPVLASSKLYLAPLHLIGLLPVYVVWALPTIGWLLLVSSWARSKAFVWAVGAPLVAIAIVRLVDFLLGDTLHLDWFPREVVARGLGGLTPGIWFMLDHSVWDAAAHRGQFNTGAIISQSWMTLYNVGVWGAAAAGVLMIAVATRLRRWRDEG</sequence>
<protein>
    <recommendedName>
        <fullName evidence="4">ABC-2 type transport system permease protein</fullName>
    </recommendedName>
</protein>
<dbReference type="AlphaFoldDB" id="A0A4Y9SZY2"/>
<dbReference type="Proteomes" id="UP000297258">
    <property type="component" value="Unassembled WGS sequence"/>
</dbReference>
<evidence type="ECO:0000313" key="3">
    <source>
        <dbReference type="Proteomes" id="UP000297258"/>
    </source>
</evidence>
<organism evidence="2 3">
    <name type="scientific">Massilia horti</name>
    <dbReference type="NCBI Taxonomy" id="2562153"/>
    <lineage>
        <taxon>Bacteria</taxon>
        <taxon>Pseudomonadati</taxon>
        <taxon>Pseudomonadota</taxon>
        <taxon>Betaproteobacteria</taxon>
        <taxon>Burkholderiales</taxon>
        <taxon>Oxalobacteraceae</taxon>
        <taxon>Telluria group</taxon>
        <taxon>Massilia</taxon>
    </lineage>
</organism>
<dbReference type="EMBL" id="SPUM01000061">
    <property type="protein sequence ID" value="TFW32351.1"/>
    <property type="molecule type" value="Genomic_DNA"/>
</dbReference>
<reference evidence="2 3" key="1">
    <citation type="submission" date="2019-03" db="EMBL/GenBank/DDBJ databases">
        <title>Draft genome of Massilia hortus sp. nov., a novel bacterial species of the Oxalobacteraceae family.</title>
        <authorList>
            <person name="Peta V."/>
            <person name="Raths R."/>
            <person name="Bucking H."/>
        </authorList>
    </citation>
    <scope>NUCLEOTIDE SEQUENCE [LARGE SCALE GENOMIC DNA]</scope>
    <source>
        <strain evidence="2 3">ONC3</strain>
    </source>
</reference>
<keyword evidence="3" id="KW-1185">Reference proteome</keyword>
<feature type="transmembrane region" description="Helical" evidence="1">
    <location>
        <begin position="151"/>
        <end position="173"/>
    </location>
</feature>
<feature type="transmembrane region" description="Helical" evidence="1">
    <location>
        <begin position="20"/>
        <end position="42"/>
    </location>
</feature>
<comment type="caution">
    <text evidence="2">The sequence shown here is derived from an EMBL/GenBank/DDBJ whole genome shotgun (WGS) entry which is preliminary data.</text>
</comment>
<keyword evidence="1" id="KW-0472">Membrane</keyword>
<evidence type="ECO:0000256" key="1">
    <source>
        <dbReference type="SAM" id="Phobius"/>
    </source>
</evidence>
<dbReference type="RefSeq" id="WP_135189682.1">
    <property type="nucleotide sequence ID" value="NZ_SPUM01000061.1"/>
</dbReference>
<feature type="transmembrane region" description="Helical" evidence="1">
    <location>
        <begin position="185"/>
        <end position="209"/>
    </location>
</feature>
<feature type="transmembrane region" description="Helical" evidence="1">
    <location>
        <begin position="290"/>
        <end position="311"/>
    </location>
</feature>